<dbReference type="Proteomes" id="UP000003959">
    <property type="component" value="Unassembled WGS sequence"/>
</dbReference>
<keyword evidence="2" id="KW-1185">Reference proteome</keyword>
<proteinExistence type="predicted"/>
<evidence type="ECO:0000313" key="2">
    <source>
        <dbReference type="Proteomes" id="UP000003959"/>
    </source>
</evidence>
<sequence length="144" mass="15925">MGTPVSCEICFNSLREEIVKRVKNFSGEESNAWSTSADSSGVKNWIEDCWESAIRVFKVYYIICKLSAISYQLSAISYQLSAISYQLSAISYQLSAISYQLSAISYQLSAISYQLSAISYQLSAISYQLSANGVCNRLEACATL</sequence>
<reference evidence="2" key="1">
    <citation type="journal article" date="2011" name="Proc. Natl. Acad. Sci. U.S.A.">
        <title>Genomic insights into the physiology and ecology of the marine filamentous cyanobacterium Lyngbya majuscula.</title>
        <authorList>
            <person name="Jones A.C."/>
            <person name="Monroe E.A."/>
            <person name="Podell S."/>
            <person name="Hess W.R."/>
            <person name="Klages S."/>
            <person name="Esquenazi E."/>
            <person name="Niessen S."/>
            <person name="Hoover H."/>
            <person name="Rothmann M."/>
            <person name="Lasken R.S."/>
            <person name="Yates J.R.III."/>
            <person name="Reinhardt R."/>
            <person name="Kube M."/>
            <person name="Burkart M.D."/>
            <person name="Allen E.E."/>
            <person name="Dorrestein P.C."/>
            <person name="Gerwick W.H."/>
            <person name="Gerwick L."/>
        </authorList>
    </citation>
    <scope>NUCLEOTIDE SEQUENCE [LARGE SCALE GENOMIC DNA]</scope>
    <source>
        <strain evidence="2">3L</strain>
    </source>
</reference>
<organism evidence="1 2">
    <name type="scientific">Moorena producens 3L</name>
    <dbReference type="NCBI Taxonomy" id="489825"/>
    <lineage>
        <taxon>Bacteria</taxon>
        <taxon>Bacillati</taxon>
        <taxon>Cyanobacteriota</taxon>
        <taxon>Cyanophyceae</taxon>
        <taxon>Coleofasciculales</taxon>
        <taxon>Coleofasciculaceae</taxon>
        <taxon>Moorena</taxon>
    </lineage>
</organism>
<dbReference type="HOGENOM" id="CLU_1794327_0_0_3"/>
<accession>F4XW63</accession>
<dbReference type="EMBL" id="GL890942">
    <property type="protein sequence ID" value="EGJ31048.1"/>
    <property type="molecule type" value="Genomic_DNA"/>
</dbReference>
<evidence type="ECO:0000313" key="1">
    <source>
        <dbReference type="EMBL" id="EGJ31048.1"/>
    </source>
</evidence>
<gene>
    <name evidence="1" type="ORF">LYNGBM3L_43370</name>
</gene>
<protein>
    <submittedName>
        <fullName evidence="1">Uncharacterized protein</fullName>
    </submittedName>
</protein>
<dbReference type="AlphaFoldDB" id="F4XW63"/>
<name>F4XW63_9CYAN</name>